<evidence type="ECO:0000313" key="2">
    <source>
        <dbReference type="Proteomes" id="UP000663840"/>
    </source>
</evidence>
<comment type="caution">
    <text evidence="1">The sequence shown here is derived from an EMBL/GenBank/DDBJ whole genome shotgun (WGS) entry which is preliminary data.</text>
</comment>
<protein>
    <submittedName>
        <fullName evidence="1">Uncharacterized protein</fullName>
    </submittedName>
</protein>
<proteinExistence type="predicted"/>
<gene>
    <name evidence="1" type="ORF">RDB_LOCUS110367</name>
</gene>
<dbReference type="Proteomes" id="UP000663840">
    <property type="component" value="Unassembled WGS sequence"/>
</dbReference>
<name>A0A8H3GUD6_9AGAM</name>
<reference evidence="1" key="1">
    <citation type="submission" date="2021-01" db="EMBL/GenBank/DDBJ databases">
        <authorList>
            <person name="Kaushik A."/>
        </authorList>
    </citation>
    <scope>NUCLEOTIDE SEQUENCE</scope>
    <source>
        <strain evidence="1">AG1-1A</strain>
    </source>
</reference>
<dbReference type="EMBL" id="CAJMWR010003687">
    <property type="protein sequence ID" value="CAE6466720.1"/>
    <property type="molecule type" value="Genomic_DNA"/>
</dbReference>
<dbReference type="AlphaFoldDB" id="A0A8H3GUD6"/>
<organism evidence="1 2">
    <name type="scientific">Rhizoctonia solani</name>
    <dbReference type="NCBI Taxonomy" id="456999"/>
    <lineage>
        <taxon>Eukaryota</taxon>
        <taxon>Fungi</taxon>
        <taxon>Dikarya</taxon>
        <taxon>Basidiomycota</taxon>
        <taxon>Agaricomycotina</taxon>
        <taxon>Agaricomycetes</taxon>
        <taxon>Cantharellales</taxon>
        <taxon>Ceratobasidiaceae</taxon>
        <taxon>Rhizoctonia</taxon>
    </lineage>
</organism>
<evidence type="ECO:0000313" key="1">
    <source>
        <dbReference type="EMBL" id="CAE6466720.1"/>
    </source>
</evidence>
<accession>A0A8H3GUD6</accession>
<sequence length="192" mass="21348">MTSNTIGDLWRCWYMSMASALRVAFKRTTTRTTMPPQQFLVRLQHGITVYPFVALAGGFAPPTPNAIHQLTRSTDTPNSLFIESMVRPDGTPSLQPRPPKDLPIHDSSHGSYSLVDELHAILKQIPTEKPPGIEDIYGLDTSIMWASDDLEWFNAGPQGCGHGTSEVQPTEEEKAKFKRAIEIVTQLTQLES</sequence>